<organism evidence="2 3">
    <name type="scientific">Acrasis kona</name>
    <dbReference type="NCBI Taxonomy" id="1008807"/>
    <lineage>
        <taxon>Eukaryota</taxon>
        <taxon>Discoba</taxon>
        <taxon>Heterolobosea</taxon>
        <taxon>Tetramitia</taxon>
        <taxon>Eutetramitia</taxon>
        <taxon>Acrasidae</taxon>
        <taxon>Acrasis</taxon>
    </lineage>
</organism>
<accession>A0AAW2YUJ3</accession>
<evidence type="ECO:0000313" key="2">
    <source>
        <dbReference type="EMBL" id="KAL0480800.1"/>
    </source>
</evidence>
<proteinExistence type="predicted"/>
<feature type="region of interest" description="Disordered" evidence="1">
    <location>
        <begin position="74"/>
        <end position="101"/>
    </location>
</feature>
<evidence type="ECO:0000313" key="3">
    <source>
        <dbReference type="Proteomes" id="UP001431209"/>
    </source>
</evidence>
<gene>
    <name evidence="2" type="ORF">AKO1_006919</name>
</gene>
<dbReference type="EMBL" id="JAOPGA020000687">
    <property type="protein sequence ID" value="KAL0480800.1"/>
    <property type="molecule type" value="Genomic_DNA"/>
</dbReference>
<evidence type="ECO:0000256" key="1">
    <source>
        <dbReference type="SAM" id="MobiDB-lite"/>
    </source>
</evidence>
<comment type="caution">
    <text evidence="2">The sequence shown here is derived from an EMBL/GenBank/DDBJ whole genome shotgun (WGS) entry which is preliminary data.</text>
</comment>
<keyword evidence="3" id="KW-1185">Reference proteome</keyword>
<feature type="compositionally biased region" description="Low complexity" evidence="1">
    <location>
        <begin position="74"/>
        <end position="85"/>
    </location>
</feature>
<dbReference type="Proteomes" id="UP001431209">
    <property type="component" value="Unassembled WGS sequence"/>
</dbReference>
<reference evidence="2 3" key="1">
    <citation type="submission" date="2024-03" db="EMBL/GenBank/DDBJ databases">
        <title>The Acrasis kona genome and developmental transcriptomes reveal deep origins of eukaryotic multicellular pathways.</title>
        <authorList>
            <person name="Sheikh S."/>
            <person name="Fu C.-J."/>
            <person name="Brown M.W."/>
            <person name="Baldauf S.L."/>
        </authorList>
    </citation>
    <scope>NUCLEOTIDE SEQUENCE [LARGE SCALE GENOMIC DNA]</scope>
    <source>
        <strain evidence="2 3">ATCC MYA-3509</strain>
    </source>
</reference>
<dbReference type="AlphaFoldDB" id="A0AAW2YUJ3"/>
<sequence>MTMSGNEKSLAPHKYIPSDVTDDSSYDTDIEVLDLDAIKDEVFGKPKKVFDISEEIENNNERPNGLIKSLFASQSESNEAAANEYNEVRRKRTLTRDRSPR</sequence>
<protein>
    <submittedName>
        <fullName evidence="2">Uncharacterized protein</fullName>
    </submittedName>
</protein>
<feature type="region of interest" description="Disordered" evidence="1">
    <location>
        <begin position="1"/>
        <end position="23"/>
    </location>
</feature>
<name>A0AAW2YUJ3_9EUKA</name>